<dbReference type="Gene3D" id="3.40.50.1820">
    <property type="entry name" value="alpha/beta hydrolase"/>
    <property type="match status" value="1"/>
</dbReference>
<feature type="compositionally biased region" description="Basic and acidic residues" evidence="1">
    <location>
        <begin position="13"/>
        <end position="52"/>
    </location>
</feature>
<dbReference type="Proteomes" id="UP000241890">
    <property type="component" value="Unassembled WGS sequence"/>
</dbReference>
<feature type="transmembrane region" description="Helical" evidence="2">
    <location>
        <begin position="91"/>
        <end position="117"/>
    </location>
</feature>
<dbReference type="InterPro" id="IPR029058">
    <property type="entry name" value="AB_hydrolase_fold"/>
</dbReference>
<dbReference type="AlphaFoldDB" id="A0A2R5GTY2"/>
<reference evidence="3 4" key="1">
    <citation type="submission" date="2017-12" db="EMBL/GenBank/DDBJ databases">
        <title>Sequencing, de novo assembly and annotation of complete genome of a new Thraustochytrid species, strain FCC1311.</title>
        <authorList>
            <person name="Sedici K."/>
            <person name="Godart F."/>
            <person name="Aiese Cigliano R."/>
            <person name="Sanseverino W."/>
            <person name="Barakat M."/>
            <person name="Ortet P."/>
            <person name="Marechal E."/>
            <person name="Cagnac O."/>
            <person name="Amato A."/>
        </authorList>
    </citation>
    <scope>NUCLEOTIDE SEQUENCE [LARGE SCALE GENOMIC DNA]</scope>
</reference>
<proteinExistence type="predicted"/>
<organism evidence="3 4">
    <name type="scientific">Hondaea fermentalgiana</name>
    <dbReference type="NCBI Taxonomy" id="2315210"/>
    <lineage>
        <taxon>Eukaryota</taxon>
        <taxon>Sar</taxon>
        <taxon>Stramenopiles</taxon>
        <taxon>Bigyra</taxon>
        <taxon>Labyrinthulomycetes</taxon>
        <taxon>Thraustochytrida</taxon>
        <taxon>Thraustochytriidae</taxon>
        <taxon>Hondaea</taxon>
    </lineage>
</organism>
<accession>A0A2R5GTY2</accession>
<protein>
    <submittedName>
        <fullName evidence="3">Uncharacterized protein</fullName>
    </submittedName>
</protein>
<dbReference type="OrthoDB" id="192166at2759"/>
<comment type="caution">
    <text evidence="3">The sequence shown here is derived from an EMBL/GenBank/DDBJ whole genome shotgun (WGS) entry which is preliminary data.</text>
</comment>
<dbReference type="SUPFAM" id="SSF53474">
    <property type="entry name" value="alpha/beta-Hydrolases"/>
    <property type="match status" value="1"/>
</dbReference>
<feature type="compositionally biased region" description="Polar residues" evidence="1">
    <location>
        <begin position="1"/>
        <end position="11"/>
    </location>
</feature>
<gene>
    <name evidence="3" type="ORF">FCC1311_105452</name>
</gene>
<dbReference type="InParanoid" id="A0A2R5GTY2"/>
<evidence type="ECO:0000313" key="3">
    <source>
        <dbReference type="EMBL" id="GBG34322.1"/>
    </source>
</evidence>
<name>A0A2R5GTY2_9STRA</name>
<keyword evidence="2" id="KW-0472">Membrane</keyword>
<feature type="region of interest" description="Disordered" evidence="1">
    <location>
        <begin position="1"/>
        <end position="52"/>
    </location>
</feature>
<dbReference type="EMBL" id="BEYU01000187">
    <property type="protein sequence ID" value="GBG34322.1"/>
    <property type="molecule type" value="Genomic_DNA"/>
</dbReference>
<sequence>MMSILFPQTASAVKREEDSNGDAVSDRAEKESTRSKDRDNANLNRVENHDKDEQLVETARERACQVIREAHETKRSTFHRLFLKHQPPKPVAWALCVVALPVLLVVGLVLLLCRLLMRIEALAKFFSDIIPVAMHETFHVFPDLESITLQEFLMRHGTDKANDEAKGTACCSAAPLGAKPVETANLNWAYPWQPDVRMYWFGLGRVCGAGPECEYFDASKPTIIYVHGWQPGVTERGFRETINWVNPPGTTSSLPDTQVVDLWVARGYNVGVFYWNQLADEPTVSEAERKIYNATDGTRLRWRRRNADGSTMFVDHAGLFDTDHCVADMLVKSYLAHFPPRSTAHYGAVHFLGHSLGAQLTLEFLRRLLLGQTSYYGTAKASPICYPERLTLVDPFFTSDCKSYGPLDGLRPSQRATENLHLVREALPKLLVETYETSLIGAGALGDSCPRLKRHSVYHVVDIEQIPWTDVSLRHCAAPFVYFCSILRKDAEQWRPNLFNAAVTYADLLDKMPPHATHEGPLHDHLRPGQALLASASLLVAPQ</sequence>
<keyword evidence="2" id="KW-1133">Transmembrane helix</keyword>
<evidence type="ECO:0000256" key="2">
    <source>
        <dbReference type="SAM" id="Phobius"/>
    </source>
</evidence>
<evidence type="ECO:0000313" key="4">
    <source>
        <dbReference type="Proteomes" id="UP000241890"/>
    </source>
</evidence>
<evidence type="ECO:0000256" key="1">
    <source>
        <dbReference type="SAM" id="MobiDB-lite"/>
    </source>
</evidence>
<keyword evidence="4" id="KW-1185">Reference proteome</keyword>
<keyword evidence="2" id="KW-0812">Transmembrane</keyword>